<sequence length="99" mass="11035">MDIVRNKPNHLLYGFSLIIFLHPGRNHGCAHKGQRFDNFNRSGDAERADPFAVGLNQAAESLFDVGILRCLFCSYRILIHEPLDNLLGSRVLSANPNSA</sequence>
<accession>A0A645B5R2</accession>
<proteinExistence type="predicted"/>
<gene>
    <name evidence="1" type="ORF">SDC9_103892</name>
</gene>
<dbReference type="EMBL" id="VSSQ01016078">
    <property type="protein sequence ID" value="MPM57074.1"/>
    <property type="molecule type" value="Genomic_DNA"/>
</dbReference>
<protein>
    <submittedName>
        <fullName evidence="1">Uncharacterized protein</fullName>
    </submittedName>
</protein>
<name>A0A645B5R2_9ZZZZ</name>
<reference evidence="1" key="1">
    <citation type="submission" date="2019-08" db="EMBL/GenBank/DDBJ databases">
        <authorList>
            <person name="Kucharzyk K."/>
            <person name="Murdoch R.W."/>
            <person name="Higgins S."/>
            <person name="Loffler F."/>
        </authorList>
    </citation>
    <scope>NUCLEOTIDE SEQUENCE</scope>
</reference>
<organism evidence="1">
    <name type="scientific">bioreactor metagenome</name>
    <dbReference type="NCBI Taxonomy" id="1076179"/>
    <lineage>
        <taxon>unclassified sequences</taxon>
        <taxon>metagenomes</taxon>
        <taxon>ecological metagenomes</taxon>
    </lineage>
</organism>
<dbReference type="AlphaFoldDB" id="A0A645B5R2"/>
<comment type="caution">
    <text evidence="1">The sequence shown here is derived from an EMBL/GenBank/DDBJ whole genome shotgun (WGS) entry which is preliminary data.</text>
</comment>
<evidence type="ECO:0000313" key="1">
    <source>
        <dbReference type="EMBL" id="MPM57074.1"/>
    </source>
</evidence>